<feature type="domain" description="E3 ubiquitin-protein ligase RNF126-like zinc-ribbon" evidence="8">
    <location>
        <begin position="18"/>
        <end position="49"/>
    </location>
</feature>
<reference evidence="9 10" key="1">
    <citation type="submission" date="2023-04" db="EMBL/GenBank/DDBJ databases">
        <title>Genome of Basidiobolus ranarum AG-B5.</title>
        <authorList>
            <person name="Stajich J.E."/>
            <person name="Carter-House D."/>
            <person name="Gryganskyi A."/>
        </authorList>
    </citation>
    <scope>NUCLEOTIDE SEQUENCE [LARGE SCALE GENOMIC DNA]</scope>
    <source>
        <strain evidence="9 10">AG-B5</strain>
    </source>
</reference>
<evidence type="ECO:0000256" key="4">
    <source>
        <dbReference type="ARBA" id="ARBA00022723"/>
    </source>
</evidence>
<evidence type="ECO:0000256" key="1">
    <source>
        <dbReference type="ARBA" id="ARBA00000900"/>
    </source>
</evidence>
<keyword evidence="6" id="KW-0833">Ubl conjugation pathway</keyword>
<protein>
    <recommendedName>
        <fullName evidence="2">RING-type E3 ubiquitin transferase</fullName>
        <ecNumber evidence="2">2.3.2.27</ecNumber>
    </recommendedName>
</protein>
<keyword evidence="10" id="KW-1185">Reference proteome</keyword>
<keyword evidence="4" id="KW-0479">Metal-binding</keyword>
<evidence type="ECO:0000256" key="3">
    <source>
        <dbReference type="ARBA" id="ARBA00022679"/>
    </source>
</evidence>
<dbReference type="EC" id="2.3.2.27" evidence="2"/>
<name>A0ABR2WGY7_9FUNG</name>
<comment type="caution">
    <text evidence="9">The sequence shown here is derived from an EMBL/GenBank/DDBJ whole genome shotgun (WGS) entry which is preliminary data.</text>
</comment>
<feature type="non-terminal residue" evidence="9">
    <location>
        <position position="126"/>
    </location>
</feature>
<evidence type="ECO:0000256" key="7">
    <source>
        <dbReference type="ARBA" id="ARBA00022833"/>
    </source>
</evidence>
<keyword evidence="3" id="KW-0808">Transferase</keyword>
<evidence type="ECO:0000256" key="6">
    <source>
        <dbReference type="ARBA" id="ARBA00022786"/>
    </source>
</evidence>
<evidence type="ECO:0000259" key="8">
    <source>
        <dbReference type="Pfam" id="PF14369"/>
    </source>
</evidence>
<evidence type="ECO:0000256" key="2">
    <source>
        <dbReference type="ARBA" id="ARBA00012483"/>
    </source>
</evidence>
<proteinExistence type="predicted"/>
<evidence type="ECO:0000313" key="9">
    <source>
        <dbReference type="EMBL" id="KAK9760724.1"/>
    </source>
</evidence>
<sequence length="126" mass="13987">MPTDFEFSLNTATLNGRSHWCHQCQIEIAPMLTPHPTCPHCLGEFVEELEEENDPRDFFAQTETDEEFEFNETDVNMEGRSQEVVNIVQSMLQHLLGSNASVMVEAQGPGLARGPIPSGGNPAQDN</sequence>
<evidence type="ECO:0000256" key="5">
    <source>
        <dbReference type="ARBA" id="ARBA00022771"/>
    </source>
</evidence>
<evidence type="ECO:0000313" key="10">
    <source>
        <dbReference type="Proteomes" id="UP001479436"/>
    </source>
</evidence>
<comment type="catalytic activity">
    <reaction evidence="1">
        <text>S-ubiquitinyl-[E2 ubiquitin-conjugating enzyme]-L-cysteine + [acceptor protein]-L-lysine = [E2 ubiquitin-conjugating enzyme]-L-cysteine + N(6)-ubiquitinyl-[acceptor protein]-L-lysine.</text>
        <dbReference type="EC" id="2.3.2.27"/>
    </reaction>
</comment>
<organism evidence="9 10">
    <name type="scientific">Basidiobolus ranarum</name>
    <dbReference type="NCBI Taxonomy" id="34480"/>
    <lineage>
        <taxon>Eukaryota</taxon>
        <taxon>Fungi</taxon>
        <taxon>Fungi incertae sedis</taxon>
        <taxon>Zoopagomycota</taxon>
        <taxon>Entomophthoromycotina</taxon>
        <taxon>Basidiobolomycetes</taxon>
        <taxon>Basidiobolales</taxon>
        <taxon>Basidiobolaceae</taxon>
        <taxon>Basidiobolus</taxon>
    </lineage>
</organism>
<keyword evidence="5" id="KW-0863">Zinc-finger</keyword>
<dbReference type="EMBL" id="JASJQH010001855">
    <property type="protein sequence ID" value="KAK9760724.1"/>
    <property type="molecule type" value="Genomic_DNA"/>
</dbReference>
<dbReference type="Proteomes" id="UP001479436">
    <property type="component" value="Unassembled WGS sequence"/>
</dbReference>
<keyword evidence="7" id="KW-0862">Zinc</keyword>
<dbReference type="InterPro" id="IPR039525">
    <property type="entry name" value="RNF126-like_zinc-ribbon"/>
</dbReference>
<accession>A0ABR2WGY7</accession>
<gene>
    <name evidence="9" type="ORF">K7432_014943</name>
</gene>
<dbReference type="Pfam" id="PF14369">
    <property type="entry name" value="Zn_ribbon_19"/>
    <property type="match status" value="1"/>
</dbReference>